<dbReference type="NCBIfam" id="TIGR01549">
    <property type="entry name" value="HAD-SF-IA-v1"/>
    <property type="match status" value="1"/>
</dbReference>
<accession>A0A2X4UVE1</accession>
<name>A0A2X4UVE1_9NOCA</name>
<protein>
    <submittedName>
        <fullName evidence="1">Putative hydrolase</fullName>
        <ecNumber evidence="1">3.1.3.5</ecNumber>
    </submittedName>
</protein>
<dbReference type="GO" id="GO:0005829">
    <property type="term" value="C:cytosol"/>
    <property type="evidence" value="ECO:0007669"/>
    <property type="project" value="TreeGrafter"/>
</dbReference>
<dbReference type="RefSeq" id="WP_072699212.1">
    <property type="nucleotide sequence ID" value="NZ_JAFBBL010000001.1"/>
</dbReference>
<dbReference type="InterPro" id="IPR050155">
    <property type="entry name" value="HAD-like_hydrolase_sf"/>
</dbReference>
<evidence type="ECO:0000313" key="2">
    <source>
        <dbReference type="Proteomes" id="UP000249091"/>
    </source>
</evidence>
<reference evidence="1 2" key="1">
    <citation type="submission" date="2018-06" db="EMBL/GenBank/DDBJ databases">
        <authorList>
            <consortium name="Pathogen Informatics"/>
            <person name="Doyle S."/>
        </authorList>
    </citation>
    <scope>NUCLEOTIDE SEQUENCE [LARGE SCALE GENOMIC DNA]</scope>
    <source>
        <strain evidence="1 2">NCTC10994</strain>
    </source>
</reference>
<dbReference type="STRING" id="1219011.GCA_001895045_01188"/>
<organism evidence="1 2">
    <name type="scientific">Rhodococcus coprophilus</name>
    <dbReference type="NCBI Taxonomy" id="38310"/>
    <lineage>
        <taxon>Bacteria</taxon>
        <taxon>Bacillati</taxon>
        <taxon>Actinomycetota</taxon>
        <taxon>Actinomycetes</taxon>
        <taxon>Mycobacteriales</taxon>
        <taxon>Nocardiaceae</taxon>
        <taxon>Rhodococcus</taxon>
    </lineage>
</organism>
<dbReference type="InterPro" id="IPR023214">
    <property type="entry name" value="HAD_sf"/>
</dbReference>
<dbReference type="InterPro" id="IPR006439">
    <property type="entry name" value="HAD-SF_hydro_IA"/>
</dbReference>
<dbReference type="AlphaFoldDB" id="A0A2X4UVE1"/>
<dbReference type="Pfam" id="PF13419">
    <property type="entry name" value="HAD_2"/>
    <property type="match status" value="1"/>
</dbReference>
<evidence type="ECO:0000313" key="1">
    <source>
        <dbReference type="EMBL" id="SQI39668.1"/>
    </source>
</evidence>
<dbReference type="InterPro" id="IPR023198">
    <property type="entry name" value="PGP-like_dom2"/>
</dbReference>
<gene>
    <name evidence="1" type="ORF">NCTC10994_04220</name>
</gene>
<dbReference type="InterPro" id="IPR041492">
    <property type="entry name" value="HAD_2"/>
</dbReference>
<dbReference type="SFLD" id="SFLDG01129">
    <property type="entry name" value="C1.5:_HAD__Beta-PGM__Phosphata"/>
    <property type="match status" value="1"/>
</dbReference>
<dbReference type="PANTHER" id="PTHR43434:SF20">
    <property type="entry name" value="5'-NUCLEOTIDASE"/>
    <property type="match status" value="1"/>
</dbReference>
<proteinExistence type="predicted"/>
<keyword evidence="2" id="KW-1185">Reference proteome</keyword>
<dbReference type="EC" id="3.1.3.5" evidence="1"/>
<keyword evidence="1" id="KW-0378">Hydrolase</keyword>
<dbReference type="EMBL" id="LS483468">
    <property type="protein sequence ID" value="SQI39668.1"/>
    <property type="molecule type" value="Genomic_DNA"/>
</dbReference>
<dbReference type="Proteomes" id="UP000249091">
    <property type="component" value="Chromosome 1"/>
</dbReference>
<dbReference type="Gene3D" id="3.40.50.1000">
    <property type="entry name" value="HAD superfamily/HAD-like"/>
    <property type="match status" value="1"/>
</dbReference>
<dbReference type="GO" id="GO:0008253">
    <property type="term" value="F:5'-nucleotidase activity"/>
    <property type="evidence" value="ECO:0007669"/>
    <property type="project" value="UniProtKB-EC"/>
</dbReference>
<sequence length="229" mass="24473">MTILVEPQPLLLPAPVVLFDLDGTLTDSATGVIKGFLHAADTVGFAPPTGNLHRLLGPPMRDSLIELGLDEHQIVAGIAAYREYYSATGWAENAVFEGMEPLLETVRDAGSRLAVATSKSQMFAERILEHFGLASYFEFIGGASEDGTRRTKSDVVAHSLEALGIRPVEGGTTGVVMVGDREHDIHGAGRWGVPTVFVEWGYGDDIEAQAAARVASSVDELREVLTGGR</sequence>
<dbReference type="SUPFAM" id="SSF56784">
    <property type="entry name" value="HAD-like"/>
    <property type="match status" value="1"/>
</dbReference>
<dbReference type="SFLD" id="SFLDS00003">
    <property type="entry name" value="Haloacid_Dehalogenase"/>
    <property type="match status" value="1"/>
</dbReference>
<dbReference type="GO" id="GO:0004713">
    <property type="term" value="F:protein tyrosine kinase activity"/>
    <property type="evidence" value="ECO:0007669"/>
    <property type="project" value="TreeGrafter"/>
</dbReference>
<dbReference type="PANTHER" id="PTHR43434">
    <property type="entry name" value="PHOSPHOGLYCOLATE PHOSPHATASE"/>
    <property type="match status" value="1"/>
</dbReference>
<dbReference type="KEGG" id="rcr:NCTC10994_04220"/>
<dbReference type="Gene3D" id="1.10.150.240">
    <property type="entry name" value="Putative phosphatase, domain 2"/>
    <property type="match status" value="1"/>
</dbReference>
<dbReference type="InterPro" id="IPR036412">
    <property type="entry name" value="HAD-like_sf"/>
</dbReference>